<accession>A0A9N9YCZ3</accession>
<evidence type="ECO:0000313" key="2">
    <source>
        <dbReference type="EMBL" id="CAH0003433.1"/>
    </source>
</evidence>
<dbReference type="AlphaFoldDB" id="A0A9N9YCZ3"/>
<reference evidence="3" key="1">
    <citation type="submission" date="2019-06" db="EMBL/GenBank/DDBJ databases">
        <authorList>
            <person name="Broberg M."/>
        </authorList>
    </citation>
    <scope>NUCLEOTIDE SEQUENCE [LARGE SCALE GENOMIC DNA]</scope>
</reference>
<dbReference type="OrthoDB" id="5146427at2759"/>
<name>A0A9N9YCZ3_9HYPO</name>
<dbReference type="EMBL" id="CABFNO020001564">
    <property type="protein sequence ID" value="CAH0003433.1"/>
    <property type="molecule type" value="Genomic_DNA"/>
</dbReference>
<sequence length="143" mass="15384">MSQPNTPLPTFIDRSTPSPTRGTGSQFALTPTKQRLPEPMIDLPSQGGIMGSNHDCLDRDLFSNNEVDEDSLLLRGGNLPDGAEAQFRPYGIVTVRPATLDGNHLRGGSIAVVGPQTSKDLNSTLTNRVQMAKVKAKLPDQDC</sequence>
<evidence type="ECO:0000313" key="3">
    <source>
        <dbReference type="Proteomes" id="UP000754883"/>
    </source>
</evidence>
<protein>
    <submittedName>
        <fullName evidence="2">Uncharacterized protein</fullName>
    </submittedName>
</protein>
<feature type="compositionally biased region" description="Polar residues" evidence="1">
    <location>
        <begin position="13"/>
        <end position="33"/>
    </location>
</feature>
<proteinExistence type="predicted"/>
<gene>
    <name evidence="2" type="ORF">CBYS24578_00014610</name>
</gene>
<dbReference type="Proteomes" id="UP000754883">
    <property type="component" value="Unassembled WGS sequence"/>
</dbReference>
<evidence type="ECO:0000256" key="1">
    <source>
        <dbReference type="SAM" id="MobiDB-lite"/>
    </source>
</evidence>
<comment type="caution">
    <text evidence="2">The sequence shown here is derived from an EMBL/GenBank/DDBJ whole genome shotgun (WGS) entry which is preliminary data.</text>
</comment>
<reference evidence="2 3" key="2">
    <citation type="submission" date="2021-10" db="EMBL/GenBank/DDBJ databases">
        <authorList>
            <person name="Piombo E."/>
        </authorList>
    </citation>
    <scope>NUCLEOTIDE SEQUENCE [LARGE SCALE GENOMIC DNA]</scope>
</reference>
<keyword evidence="3" id="KW-1185">Reference proteome</keyword>
<organism evidence="2 3">
    <name type="scientific">Clonostachys byssicola</name>
    <dbReference type="NCBI Taxonomy" id="160290"/>
    <lineage>
        <taxon>Eukaryota</taxon>
        <taxon>Fungi</taxon>
        <taxon>Dikarya</taxon>
        <taxon>Ascomycota</taxon>
        <taxon>Pezizomycotina</taxon>
        <taxon>Sordariomycetes</taxon>
        <taxon>Hypocreomycetidae</taxon>
        <taxon>Hypocreales</taxon>
        <taxon>Bionectriaceae</taxon>
        <taxon>Clonostachys</taxon>
    </lineage>
</organism>
<feature type="region of interest" description="Disordered" evidence="1">
    <location>
        <begin position="1"/>
        <end position="54"/>
    </location>
</feature>